<gene>
    <name evidence="2" type="ORF">Tco_0989848</name>
</gene>
<dbReference type="Pfam" id="PF13976">
    <property type="entry name" value="gag_pre-integrs"/>
    <property type="match status" value="1"/>
</dbReference>
<reference evidence="2" key="1">
    <citation type="journal article" date="2022" name="Int. J. Mol. Sci.">
        <title>Draft Genome of Tanacetum Coccineum: Genomic Comparison of Closely Related Tanacetum-Family Plants.</title>
        <authorList>
            <person name="Yamashiro T."/>
            <person name="Shiraishi A."/>
            <person name="Nakayama K."/>
            <person name="Satake H."/>
        </authorList>
    </citation>
    <scope>NUCLEOTIDE SEQUENCE</scope>
</reference>
<reference evidence="2" key="2">
    <citation type="submission" date="2022-01" db="EMBL/GenBank/DDBJ databases">
        <authorList>
            <person name="Yamashiro T."/>
            <person name="Shiraishi A."/>
            <person name="Satake H."/>
            <person name="Nakayama K."/>
        </authorList>
    </citation>
    <scope>NUCLEOTIDE SEQUENCE</scope>
</reference>
<name>A0ABQ5EVB5_9ASTR</name>
<comment type="caution">
    <text evidence="2">The sequence shown here is derived from an EMBL/GenBank/DDBJ whole genome shotgun (WGS) entry which is preliminary data.</text>
</comment>
<proteinExistence type="predicted"/>
<keyword evidence="3" id="KW-1185">Reference proteome</keyword>
<sequence length="220" mass="24909">MSMDEGRWGTAVKPSEVVLENSKTKMSMGIQEQWWISSIYMENPHKNRDLGIVDSGCSRSMTGNKEKLDDFVKIVGVKELQNFNLFSVLQICDTKNKVLFTDKECLVLSKEFQLPENSQVVLRVPRRNNLYCFNLSDIKPERGVTCLLAKASLAESTTWHRRMAHVNFKNMNKLAKHGLVNGLPSKLFTNEHNYVACNKGKQHKASYKAISVVSTISAPL</sequence>
<evidence type="ECO:0000313" key="3">
    <source>
        <dbReference type="Proteomes" id="UP001151760"/>
    </source>
</evidence>
<dbReference type="EMBL" id="BQNB010016703">
    <property type="protein sequence ID" value="GJT54794.1"/>
    <property type="molecule type" value="Genomic_DNA"/>
</dbReference>
<dbReference type="Proteomes" id="UP001151760">
    <property type="component" value="Unassembled WGS sequence"/>
</dbReference>
<accession>A0ABQ5EVB5</accession>
<evidence type="ECO:0000259" key="1">
    <source>
        <dbReference type="Pfam" id="PF13976"/>
    </source>
</evidence>
<evidence type="ECO:0000313" key="2">
    <source>
        <dbReference type="EMBL" id="GJT54794.1"/>
    </source>
</evidence>
<feature type="domain" description="GAG-pre-integrase" evidence="1">
    <location>
        <begin position="129"/>
        <end position="202"/>
    </location>
</feature>
<dbReference type="InterPro" id="IPR025724">
    <property type="entry name" value="GAG-pre-integrase_dom"/>
</dbReference>
<organism evidence="2 3">
    <name type="scientific">Tanacetum coccineum</name>
    <dbReference type="NCBI Taxonomy" id="301880"/>
    <lineage>
        <taxon>Eukaryota</taxon>
        <taxon>Viridiplantae</taxon>
        <taxon>Streptophyta</taxon>
        <taxon>Embryophyta</taxon>
        <taxon>Tracheophyta</taxon>
        <taxon>Spermatophyta</taxon>
        <taxon>Magnoliopsida</taxon>
        <taxon>eudicotyledons</taxon>
        <taxon>Gunneridae</taxon>
        <taxon>Pentapetalae</taxon>
        <taxon>asterids</taxon>
        <taxon>campanulids</taxon>
        <taxon>Asterales</taxon>
        <taxon>Asteraceae</taxon>
        <taxon>Asteroideae</taxon>
        <taxon>Anthemideae</taxon>
        <taxon>Anthemidinae</taxon>
        <taxon>Tanacetum</taxon>
    </lineage>
</organism>
<protein>
    <submittedName>
        <fullName evidence="2">Ribonuclease H-like domain-containing protein</fullName>
    </submittedName>
</protein>